<evidence type="ECO:0000256" key="3">
    <source>
        <dbReference type="ARBA" id="ARBA00012377"/>
    </source>
</evidence>
<evidence type="ECO:0000256" key="12">
    <source>
        <dbReference type="PIRSR" id="PIRSR601310-3"/>
    </source>
</evidence>
<dbReference type="SUPFAM" id="SSF54197">
    <property type="entry name" value="HIT-like"/>
    <property type="match status" value="1"/>
</dbReference>
<dbReference type="Gene3D" id="3.30.428.10">
    <property type="entry name" value="HIT-like"/>
    <property type="match status" value="1"/>
</dbReference>
<evidence type="ECO:0000256" key="13">
    <source>
        <dbReference type="PIRSR" id="PIRSR639383-2"/>
    </source>
</evidence>
<gene>
    <name evidence="18" type="ORF">BV898_02336</name>
</gene>
<evidence type="ECO:0000256" key="7">
    <source>
        <dbReference type="ARBA" id="ARBA00047780"/>
    </source>
</evidence>
<dbReference type="Pfam" id="PF00795">
    <property type="entry name" value="CN_hydrolase"/>
    <property type="match status" value="1"/>
</dbReference>
<dbReference type="Gene3D" id="3.60.110.10">
    <property type="entry name" value="Carbon-nitrogen hydrolase"/>
    <property type="match status" value="1"/>
</dbReference>
<keyword evidence="5" id="KW-0378">Hydrolase</keyword>
<dbReference type="PROSITE" id="PS00892">
    <property type="entry name" value="HIT_1"/>
    <property type="match status" value="1"/>
</dbReference>
<reference evidence="19" key="1">
    <citation type="submission" date="2017-01" db="EMBL/GenBank/DDBJ databases">
        <title>Comparative genomics of anhydrobiosis in the tardigrade Hypsibius dujardini.</title>
        <authorList>
            <person name="Yoshida Y."/>
            <person name="Koutsovoulos G."/>
            <person name="Laetsch D."/>
            <person name="Stevens L."/>
            <person name="Kumar S."/>
            <person name="Horikawa D."/>
            <person name="Ishino K."/>
            <person name="Komine S."/>
            <person name="Tomita M."/>
            <person name="Blaxter M."/>
            <person name="Arakawa K."/>
        </authorList>
    </citation>
    <scope>NUCLEOTIDE SEQUENCE [LARGE SCALE GENOMIC DNA]</scope>
    <source>
        <strain evidence="19">Z151</strain>
    </source>
</reference>
<evidence type="ECO:0000259" key="17">
    <source>
        <dbReference type="PROSITE" id="PS51084"/>
    </source>
</evidence>
<dbReference type="PANTHER" id="PTHR23088:SF27">
    <property type="entry name" value="DEAMINATED GLUTATHIONE AMIDASE"/>
    <property type="match status" value="1"/>
</dbReference>
<feature type="binding site" evidence="13">
    <location>
        <position position="344"/>
    </location>
    <ligand>
        <name>substrate</name>
    </ligand>
</feature>
<evidence type="ECO:0000256" key="10">
    <source>
        <dbReference type="ARBA" id="ARBA00069577"/>
    </source>
</evidence>
<dbReference type="PROSITE" id="PS50263">
    <property type="entry name" value="CN_HYDROLASE"/>
    <property type="match status" value="1"/>
</dbReference>
<dbReference type="PANTHER" id="PTHR23088">
    <property type="entry name" value="NITRILASE-RELATED"/>
    <property type="match status" value="1"/>
</dbReference>
<keyword evidence="19" id="KW-1185">Reference proteome</keyword>
<dbReference type="InterPro" id="IPR011146">
    <property type="entry name" value="HIT-like"/>
</dbReference>
<dbReference type="InterPro" id="IPR036526">
    <property type="entry name" value="C-N_Hydrolase_sf"/>
</dbReference>
<comment type="function">
    <text evidence="8">Cleaves A-5'-PPP-5'A to yield AMP and ADP.</text>
</comment>
<feature type="short sequence motif" description="Histidine triad motif" evidence="12 15">
    <location>
        <begin position="411"/>
        <end position="415"/>
    </location>
</feature>
<dbReference type="Pfam" id="PF01230">
    <property type="entry name" value="HIT"/>
    <property type="match status" value="1"/>
</dbReference>
<evidence type="ECO:0000256" key="2">
    <source>
        <dbReference type="ARBA" id="ARBA00011881"/>
    </source>
</evidence>
<dbReference type="AlphaFoldDB" id="A0A1W0X9A9"/>
<evidence type="ECO:0000256" key="8">
    <source>
        <dbReference type="ARBA" id="ARBA00057461"/>
    </source>
</evidence>
<evidence type="ECO:0000256" key="11">
    <source>
        <dbReference type="PIRSR" id="PIRSR601310-1"/>
    </source>
</evidence>
<evidence type="ECO:0000313" key="19">
    <source>
        <dbReference type="Proteomes" id="UP000192578"/>
    </source>
</evidence>
<protein>
    <recommendedName>
        <fullName evidence="10">Nitrilase and fragile histidine triad fusion protein NitFhit</fullName>
        <ecNumber evidence="3">3.6.1.29</ecNumber>
    </recommendedName>
</protein>
<comment type="caution">
    <text evidence="18">The sequence shown here is derived from an EMBL/GenBank/DDBJ whole genome shotgun (WGS) entry which is preliminary data.</text>
</comment>
<evidence type="ECO:0000256" key="9">
    <source>
        <dbReference type="ARBA" id="ARBA00061127"/>
    </source>
</evidence>
<evidence type="ECO:0000256" key="1">
    <source>
        <dbReference type="ARBA" id="ARBA00001936"/>
    </source>
</evidence>
<comment type="subunit">
    <text evidence="2">Homotetramer.</text>
</comment>
<name>A0A1W0X9A9_HYPEX</name>
<evidence type="ECO:0000256" key="5">
    <source>
        <dbReference type="ARBA" id="ARBA00022801"/>
    </source>
</evidence>
<feature type="domain" description="CN hydrolase" evidence="16">
    <location>
        <begin position="33"/>
        <end position="282"/>
    </location>
</feature>
<comment type="similarity">
    <text evidence="9">In the N-terminal section; belongs to the UPF0012 family.</text>
</comment>
<evidence type="ECO:0000313" key="18">
    <source>
        <dbReference type="EMBL" id="OQV23990.1"/>
    </source>
</evidence>
<keyword evidence="4" id="KW-0547">Nucleotide-binding</keyword>
<dbReference type="SUPFAM" id="SSF56317">
    <property type="entry name" value="Carbon-nitrogen hydrolase"/>
    <property type="match status" value="1"/>
</dbReference>
<comment type="cofactor">
    <cofactor evidence="1">
        <name>Mn(2+)</name>
        <dbReference type="ChEBI" id="CHEBI:29035"/>
    </cofactor>
</comment>
<evidence type="ECO:0000256" key="15">
    <source>
        <dbReference type="PROSITE-ProRule" id="PRU00464"/>
    </source>
</evidence>
<dbReference type="InterPro" id="IPR019808">
    <property type="entry name" value="Histidine_triad_CS"/>
</dbReference>
<dbReference type="InterPro" id="IPR045254">
    <property type="entry name" value="Nit1/2_C-N_Hydrolase"/>
</dbReference>
<feature type="binding site" evidence="13">
    <location>
        <position position="415"/>
    </location>
    <ligand>
        <name>substrate</name>
    </ligand>
</feature>
<dbReference type="FunFam" id="3.30.428.10:FF:000011">
    <property type="entry name" value="Fragile histidine triad"/>
    <property type="match status" value="1"/>
</dbReference>
<accession>A0A1W0X9A9</accession>
<comment type="catalytic activity">
    <reaction evidence="7">
        <text>P(1),P(3)-bis(5'-adenosyl) triphosphate + H2O = AMP + ADP + 2 H(+)</text>
        <dbReference type="Rhea" id="RHEA:13893"/>
        <dbReference type="ChEBI" id="CHEBI:15377"/>
        <dbReference type="ChEBI" id="CHEBI:15378"/>
        <dbReference type="ChEBI" id="CHEBI:58529"/>
        <dbReference type="ChEBI" id="CHEBI:456215"/>
        <dbReference type="ChEBI" id="CHEBI:456216"/>
        <dbReference type="EC" id="3.6.1.29"/>
    </reaction>
</comment>
<dbReference type="GO" id="GO:0000166">
    <property type="term" value="F:nucleotide binding"/>
    <property type="evidence" value="ECO:0007669"/>
    <property type="project" value="UniProtKB-KW"/>
</dbReference>
<dbReference type="PRINTS" id="PR00332">
    <property type="entry name" value="HISTRIAD"/>
</dbReference>
<dbReference type="EMBL" id="MTYJ01000009">
    <property type="protein sequence ID" value="OQV23990.1"/>
    <property type="molecule type" value="Genomic_DNA"/>
</dbReference>
<dbReference type="Proteomes" id="UP000192578">
    <property type="component" value="Unassembled WGS sequence"/>
</dbReference>
<dbReference type="GO" id="GO:0016811">
    <property type="term" value="F:hydrolase activity, acting on carbon-nitrogen (but not peptide) bonds, in linear amides"/>
    <property type="evidence" value="ECO:0007669"/>
    <property type="project" value="InterPro"/>
</dbReference>
<dbReference type="CDD" id="cd01275">
    <property type="entry name" value="FHIT"/>
    <property type="match status" value="1"/>
</dbReference>
<dbReference type="OrthoDB" id="680339at2759"/>
<feature type="binding site" evidence="13">
    <location>
        <position position="400"/>
    </location>
    <ligand>
        <name>substrate</name>
    </ligand>
</feature>
<dbReference type="InterPro" id="IPR039383">
    <property type="entry name" value="FHIT"/>
</dbReference>
<dbReference type="EC" id="3.6.1.29" evidence="3"/>
<organism evidence="18 19">
    <name type="scientific">Hypsibius exemplaris</name>
    <name type="common">Freshwater tardigrade</name>
    <dbReference type="NCBI Taxonomy" id="2072580"/>
    <lineage>
        <taxon>Eukaryota</taxon>
        <taxon>Metazoa</taxon>
        <taxon>Ecdysozoa</taxon>
        <taxon>Tardigrada</taxon>
        <taxon>Eutardigrada</taxon>
        <taxon>Parachela</taxon>
        <taxon>Hypsibioidea</taxon>
        <taxon>Hypsibiidae</taxon>
        <taxon>Hypsibius</taxon>
    </lineage>
</organism>
<evidence type="ECO:0000256" key="4">
    <source>
        <dbReference type="ARBA" id="ARBA00022741"/>
    </source>
</evidence>
<evidence type="ECO:0000259" key="16">
    <source>
        <dbReference type="PROSITE" id="PS50263"/>
    </source>
</evidence>
<dbReference type="InterPro" id="IPR001310">
    <property type="entry name" value="Histidine_triad_HIT"/>
</dbReference>
<dbReference type="GO" id="GO:0047710">
    <property type="term" value="F:bis(5'-adenosyl)-triphosphatase activity"/>
    <property type="evidence" value="ECO:0007669"/>
    <property type="project" value="UniProtKB-EC"/>
</dbReference>
<feature type="active site" description="Tele-AMP-histidine intermediate" evidence="11">
    <location>
        <position position="413"/>
    </location>
</feature>
<feature type="binding site" evidence="13">
    <location>
        <begin position="406"/>
        <end position="409"/>
    </location>
    <ligand>
        <name>substrate</name>
    </ligand>
</feature>
<dbReference type="PROSITE" id="PS51084">
    <property type="entry name" value="HIT_2"/>
    <property type="match status" value="1"/>
</dbReference>
<sequence length="468" mass="52591">MAAPLPHNHTNGAHCEHADMPAYSEEDADKMYPLVAVVQFTATSDKVKNLAMCSGLIRKAKQRGALMAFLPEGFDFLGENAAQSLKQSETLSGPIITAYRALAKELRIWLSLGGFHLLEKEHDKKSHNAHLIIDAEGTVVATYRKAHLCMLRIPGKVDLDERQTSIAGRSILPPVQTPVGKAGLMCCYDLRFPEIASLLTRQGAEILAYPAAFTLQTGIAHWEPLLKARAIENQCYVIAAAQCGRHNEKRISYGHAMIVDPWGSVVAQCQDGPSIALAEINLHRLHDIRVNQPVMSHRRHDLYRLALGPLQLLEPSREVYDFGEYPIQKGSVFFETTFCIAFVNLKPFLPGHILVVPKRRVERFVDLIYEEIADLFHVVQVVQKMLEKKYFATATNISIQDGYDAGQTVRHLHVHVIPRKPSDFEGGHDQLYEELESHEKGKNRRARTQDEMSAEALEYRRLLNPAEN</sequence>
<evidence type="ECO:0000256" key="6">
    <source>
        <dbReference type="ARBA" id="ARBA00023268"/>
    </source>
</evidence>
<proteinExistence type="inferred from homology"/>
<evidence type="ECO:0000256" key="14">
    <source>
        <dbReference type="PIRSR" id="PIRSR639383-3"/>
    </source>
</evidence>
<feature type="site" description="Important for induction of apoptosis" evidence="14">
    <location>
        <position position="432"/>
    </location>
</feature>
<dbReference type="InterPro" id="IPR003010">
    <property type="entry name" value="C-N_Hydrolase"/>
</dbReference>
<feature type="domain" description="HIT" evidence="17">
    <location>
        <begin position="319"/>
        <end position="426"/>
    </location>
</feature>
<dbReference type="CDD" id="cd07572">
    <property type="entry name" value="nit"/>
    <property type="match status" value="1"/>
</dbReference>
<dbReference type="FunFam" id="3.60.110.10:FF:000005">
    <property type="entry name" value="nitrilase homolog 1 isoform X1"/>
    <property type="match status" value="1"/>
</dbReference>
<dbReference type="InterPro" id="IPR036265">
    <property type="entry name" value="HIT-like_sf"/>
</dbReference>
<keyword evidence="6" id="KW-0511">Multifunctional enzyme</keyword>